<dbReference type="PROSITE" id="PS50089">
    <property type="entry name" value="ZF_RING_2"/>
    <property type="match status" value="1"/>
</dbReference>
<name>A0A9Q0K4C5_9MAGN</name>
<comment type="subcellular location">
    <subcellularLocation>
        <location evidence="1">Membrane</location>
    </subcellularLocation>
</comment>
<dbReference type="InterPro" id="IPR001841">
    <property type="entry name" value="Znf_RING"/>
</dbReference>
<keyword evidence="5" id="KW-0862">Zinc</keyword>
<keyword evidence="4 8" id="KW-0863">Zinc-finger</keyword>
<dbReference type="SMART" id="SM00184">
    <property type="entry name" value="RING"/>
    <property type="match status" value="1"/>
</dbReference>
<dbReference type="GO" id="GO:0008270">
    <property type="term" value="F:zinc ion binding"/>
    <property type="evidence" value="ECO:0007669"/>
    <property type="project" value="UniProtKB-KW"/>
</dbReference>
<evidence type="ECO:0000313" key="12">
    <source>
        <dbReference type="Proteomes" id="UP001141806"/>
    </source>
</evidence>
<reference evidence="11" key="1">
    <citation type="journal article" date="2023" name="Plant J.">
        <title>The genome of the king protea, Protea cynaroides.</title>
        <authorList>
            <person name="Chang J."/>
            <person name="Duong T.A."/>
            <person name="Schoeman C."/>
            <person name="Ma X."/>
            <person name="Roodt D."/>
            <person name="Barker N."/>
            <person name="Li Z."/>
            <person name="Van de Peer Y."/>
            <person name="Mizrachi E."/>
        </authorList>
    </citation>
    <scope>NUCLEOTIDE SEQUENCE</scope>
    <source>
        <tissue evidence="11">Young leaves</tissue>
    </source>
</reference>
<evidence type="ECO:0000256" key="6">
    <source>
        <dbReference type="ARBA" id="ARBA00022989"/>
    </source>
</evidence>
<evidence type="ECO:0000256" key="2">
    <source>
        <dbReference type="ARBA" id="ARBA00022692"/>
    </source>
</evidence>
<dbReference type="AlphaFoldDB" id="A0A9Q0K4C5"/>
<dbReference type="Gene3D" id="3.30.40.10">
    <property type="entry name" value="Zinc/RING finger domain, C3HC4 (zinc finger)"/>
    <property type="match status" value="1"/>
</dbReference>
<organism evidence="11 12">
    <name type="scientific">Protea cynaroides</name>
    <dbReference type="NCBI Taxonomy" id="273540"/>
    <lineage>
        <taxon>Eukaryota</taxon>
        <taxon>Viridiplantae</taxon>
        <taxon>Streptophyta</taxon>
        <taxon>Embryophyta</taxon>
        <taxon>Tracheophyta</taxon>
        <taxon>Spermatophyta</taxon>
        <taxon>Magnoliopsida</taxon>
        <taxon>Proteales</taxon>
        <taxon>Proteaceae</taxon>
        <taxon>Protea</taxon>
    </lineage>
</organism>
<proteinExistence type="predicted"/>
<accession>A0A9Q0K4C5</accession>
<dbReference type="InterPro" id="IPR013083">
    <property type="entry name" value="Znf_RING/FYVE/PHD"/>
</dbReference>
<dbReference type="Pfam" id="PF13639">
    <property type="entry name" value="zf-RING_2"/>
    <property type="match status" value="1"/>
</dbReference>
<keyword evidence="2 9" id="KW-0812">Transmembrane</keyword>
<keyword evidence="12" id="KW-1185">Reference proteome</keyword>
<evidence type="ECO:0000256" key="5">
    <source>
        <dbReference type="ARBA" id="ARBA00022833"/>
    </source>
</evidence>
<dbReference type="SUPFAM" id="SSF57850">
    <property type="entry name" value="RING/U-box"/>
    <property type="match status" value="1"/>
</dbReference>
<evidence type="ECO:0000256" key="9">
    <source>
        <dbReference type="SAM" id="Phobius"/>
    </source>
</evidence>
<feature type="domain" description="RING-type" evidence="10">
    <location>
        <begin position="71"/>
        <end position="113"/>
    </location>
</feature>
<evidence type="ECO:0000256" key="1">
    <source>
        <dbReference type="ARBA" id="ARBA00004370"/>
    </source>
</evidence>
<evidence type="ECO:0000259" key="10">
    <source>
        <dbReference type="PROSITE" id="PS50089"/>
    </source>
</evidence>
<dbReference type="OrthoDB" id="8062037at2759"/>
<evidence type="ECO:0000256" key="7">
    <source>
        <dbReference type="ARBA" id="ARBA00023136"/>
    </source>
</evidence>
<dbReference type="Proteomes" id="UP001141806">
    <property type="component" value="Unassembled WGS sequence"/>
</dbReference>
<evidence type="ECO:0000256" key="3">
    <source>
        <dbReference type="ARBA" id="ARBA00022723"/>
    </source>
</evidence>
<protein>
    <recommendedName>
        <fullName evidence="10">RING-type domain-containing protein</fullName>
    </recommendedName>
</protein>
<keyword evidence="7 9" id="KW-0472">Membrane</keyword>
<evidence type="ECO:0000256" key="4">
    <source>
        <dbReference type="ARBA" id="ARBA00022771"/>
    </source>
</evidence>
<dbReference type="PANTHER" id="PTHR46539">
    <property type="entry name" value="E3 UBIQUITIN-PROTEIN LIGASE ATL42"/>
    <property type="match status" value="1"/>
</dbReference>
<comment type="caution">
    <text evidence="11">The sequence shown here is derived from an EMBL/GenBank/DDBJ whole genome shotgun (WGS) entry which is preliminary data.</text>
</comment>
<gene>
    <name evidence="11" type="ORF">NE237_022580</name>
</gene>
<evidence type="ECO:0000313" key="11">
    <source>
        <dbReference type="EMBL" id="KAJ4962641.1"/>
    </source>
</evidence>
<sequence>MLTPILQALLLPCAGMGVVFVIYLILLWCASGNAPVAMPEKPRSKKGLSAEELQKLPKIIAGKDELTGTECPVCLEEIEIGQPGRLLPGCNHGFHLHCADAWLSENRICPVCRAILRTDEFHFPDHSNPC</sequence>
<evidence type="ECO:0000256" key="8">
    <source>
        <dbReference type="PROSITE-ProRule" id="PRU00175"/>
    </source>
</evidence>
<dbReference type="PANTHER" id="PTHR46539:SF1">
    <property type="entry name" value="E3 UBIQUITIN-PROTEIN LIGASE ATL42"/>
    <property type="match status" value="1"/>
</dbReference>
<dbReference type="EMBL" id="JAMYWD010000008">
    <property type="protein sequence ID" value="KAJ4962641.1"/>
    <property type="molecule type" value="Genomic_DNA"/>
</dbReference>
<keyword evidence="6 9" id="KW-1133">Transmembrane helix</keyword>
<dbReference type="GO" id="GO:0016020">
    <property type="term" value="C:membrane"/>
    <property type="evidence" value="ECO:0007669"/>
    <property type="project" value="UniProtKB-SubCell"/>
</dbReference>
<feature type="transmembrane region" description="Helical" evidence="9">
    <location>
        <begin position="6"/>
        <end position="29"/>
    </location>
</feature>
<keyword evidence="3" id="KW-0479">Metal-binding</keyword>